<keyword evidence="1" id="KW-0067">ATP-binding</keyword>
<name>A0ACC6IEG5_9ACTN</name>
<protein>
    <submittedName>
        <fullName evidence="1">Oligopeptide transport system ATP-binding protein</fullName>
    </submittedName>
</protein>
<reference evidence="1" key="1">
    <citation type="submission" date="2023-08" db="EMBL/GenBank/DDBJ databases">
        <title>Functional and genomic diversity of the sorghum phyllosphere microbiome.</title>
        <authorList>
            <person name="Shade A."/>
        </authorList>
    </citation>
    <scope>NUCLEOTIDE SEQUENCE</scope>
    <source>
        <strain evidence="1">SORGH_AS_0885</strain>
    </source>
</reference>
<dbReference type="EMBL" id="JAVIZJ010000002">
    <property type="protein sequence ID" value="MDR6209022.1"/>
    <property type="molecule type" value="Genomic_DNA"/>
</dbReference>
<organism evidence="1 2">
    <name type="scientific">Nocardioides zeae</name>
    <dbReference type="NCBI Taxonomy" id="1457234"/>
    <lineage>
        <taxon>Bacteria</taxon>
        <taxon>Bacillati</taxon>
        <taxon>Actinomycetota</taxon>
        <taxon>Actinomycetes</taxon>
        <taxon>Propionibacteriales</taxon>
        <taxon>Nocardioidaceae</taxon>
        <taxon>Nocardioides</taxon>
    </lineage>
</organism>
<evidence type="ECO:0000313" key="1">
    <source>
        <dbReference type="EMBL" id="MDR6209022.1"/>
    </source>
</evidence>
<keyword evidence="1" id="KW-0547">Nucleotide-binding</keyword>
<accession>A0ACC6IEG5</accession>
<evidence type="ECO:0000313" key="2">
    <source>
        <dbReference type="Proteomes" id="UP001261666"/>
    </source>
</evidence>
<gene>
    <name evidence="1" type="ORF">QE364_000714</name>
</gene>
<dbReference type="Proteomes" id="UP001261666">
    <property type="component" value="Unassembled WGS sequence"/>
</dbReference>
<keyword evidence="2" id="KW-1185">Reference proteome</keyword>
<proteinExistence type="predicted"/>
<comment type="caution">
    <text evidence="1">The sequence shown here is derived from an EMBL/GenBank/DDBJ whole genome shotgun (WGS) entry which is preliminary data.</text>
</comment>
<sequence length="347" mass="36529">MTGISSATGVRTGRRPGATEETRAAGASLVVEDLVVDFTTSRGIARAVNDVSFRVEPGERVAIVGESGCGKSTTALALLGLLPTPPAVVRSGSARLDDVDLLGVGNAERRRLLGREVGMVFQDALSSFSPVMTIGRQVTDGVRAHEGISRRQAKLLAAELLAQVGIPDPARRAEQYPHELSGGMRQRAMIAMALAGKPRLLIADEPTTALDVTVQAQVLDLVKGLEGLSILWITHDLGVVASLADRVVVMYAGTVVEQGPVRTIFRQPAHPYTRGLLRSVPNLADDRHAPLASMPGLPPDLADLPAGCPFVDRCPEAVSLCSTVRPRLTDIGPEQAAACHVTAGRAS</sequence>